<dbReference type="AlphaFoldDB" id="A0A9W9D359"/>
<protein>
    <submittedName>
        <fullName evidence="6">Ribosome-recycling factor</fullName>
    </submittedName>
</protein>
<feature type="region of interest" description="Disordered" evidence="4">
    <location>
        <begin position="19"/>
        <end position="61"/>
    </location>
</feature>
<organism evidence="6 7">
    <name type="scientific">Gnomoniopsis smithogilvyi</name>
    <dbReference type="NCBI Taxonomy" id="1191159"/>
    <lineage>
        <taxon>Eukaryota</taxon>
        <taxon>Fungi</taxon>
        <taxon>Dikarya</taxon>
        <taxon>Ascomycota</taxon>
        <taxon>Pezizomycotina</taxon>
        <taxon>Sordariomycetes</taxon>
        <taxon>Sordariomycetidae</taxon>
        <taxon>Diaporthales</taxon>
        <taxon>Gnomoniaceae</taxon>
        <taxon>Gnomoniopsis</taxon>
    </lineage>
</organism>
<dbReference type="InterPro" id="IPR023584">
    <property type="entry name" value="Ribosome_recyc_fac_dom"/>
</dbReference>
<dbReference type="OrthoDB" id="407355at2759"/>
<keyword evidence="7" id="KW-1185">Reference proteome</keyword>
<comment type="function">
    <text evidence="3">Necessary for protein synthesis in mitochondria. Functions as a ribosome recycling factor in mitochondria.</text>
</comment>
<dbReference type="InterPro" id="IPR002661">
    <property type="entry name" value="Ribosome_recyc_fac"/>
</dbReference>
<proteinExistence type="inferred from homology"/>
<keyword evidence="2" id="KW-0648">Protein biosynthesis</keyword>
<comment type="similarity">
    <text evidence="1">Belongs to the RRF family.</text>
</comment>
<dbReference type="GO" id="GO:0005739">
    <property type="term" value="C:mitochondrion"/>
    <property type="evidence" value="ECO:0007669"/>
    <property type="project" value="TreeGrafter"/>
</dbReference>
<dbReference type="Proteomes" id="UP001140453">
    <property type="component" value="Unassembled WGS sequence"/>
</dbReference>
<dbReference type="GO" id="GO:0043023">
    <property type="term" value="F:ribosomal large subunit binding"/>
    <property type="evidence" value="ECO:0007669"/>
    <property type="project" value="TreeGrafter"/>
</dbReference>
<gene>
    <name evidence="6" type="primary">RRF1</name>
    <name evidence="6" type="ORF">N0V93_001919</name>
</gene>
<dbReference type="Pfam" id="PF01765">
    <property type="entry name" value="RRF"/>
    <property type="match status" value="1"/>
</dbReference>
<dbReference type="PANTHER" id="PTHR20982:SF3">
    <property type="entry name" value="MITOCHONDRIAL RIBOSOME RECYCLING FACTOR PSEUDO 1"/>
    <property type="match status" value="1"/>
</dbReference>
<evidence type="ECO:0000313" key="6">
    <source>
        <dbReference type="EMBL" id="KAJ4397686.1"/>
    </source>
</evidence>
<evidence type="ECO:0000256" key="3">
    <source>
        <dbReference type="ARBA" id="ARBA00024909"/>
    </source>
</evidence>
<dbReference type="EMBL" id="JAPEVB010000001">
    <property type="protein sequence ID" value="KAJ4397686.1"/>
    <property type="molecule type" value="Genomic_DNA"/>
</dbReference>
<comment type="caution">
    <text evidence="6">The sequence shown here is derived from an EMBL/GenBank/DDBJ whole genome shotgun (WGS) entry which is preliminary data.</text>
</comment>
<dbReference type="Gene3D" id="1.10.132.20">
    <property type="entry name" value="Ribosome-recycling factor"/>
    <property type="match status" value="1"/>
</dbReference>
<evidence type="ECO:0000256" key="4">
    <source>
        <dbReference type="SAM" id="MobiDB-lite"/>
    </source>
</evidence>
<evidence type="ECO:0000256" key="1">
    <source>
        <dbReference type="ARBA" id="ARBA00005912"/>
    </source>
</evidence>
<feature type="domain" description="Ribosome recycling factor" evidence="5">
    <location>
        <begin position="82"/>
        <end position="246"/>
    </location>
</feature>
<dbReference type="InterPro" id="IPR036191">
    <property type="entry name" value="RRF_sf"/>
</dbReference>
<sequence>MAGLSFRLALLNAKKHREKVKKAAAAEANDDEAGEEQLPSESRKKSRDKFTPPSDFDHEAAFDLADVDTEYARIDERFEKRLQEFKASGGRFNPDLLGQLKVQPDRSSPDTYPLRELASVVHRGGRNVSILVSDASYVKPIMSAVQSSQQFNQQPQRDADNDLELILRIEPENPEEQAKKLKAECIGWKDAIREVLATRKSKHATWLKAKHITKDDVKTLDKKVKALQDKKFEGIDKKEKQLQAELANRSKRL</sequence>
<evidence type="ECO:0000259" key="5">
    <source>
        <dbReference type="Pfam" id="PF01765"/>
    </source>
</evidence>
<reference evidence="6" key="1">
    <citation type="submission" date="2022-10" db="EMBL/GenBank/DDBJ databases">
        <title>Tapping the CABI collections for fungal endophytes: first genome assemblies for Collariella, Neodidymelliopsis, Ascochyta clinopodiicola, Didymella pomorum, Didymosphaeria variabile, Neocosmospora piperis and Neocucurbitaria cava.</title>
        <authorList>
            <person name="Hill R."/>
        </authorList>
    </citation>
    <scope>NUCLEOTIDE SEQUENCE</scope>
    <source>
        <strain evidence="6">IMI 355082</strain>
    </source>
</reference>
<dbReference type="GO" id="GO:0006412">
    <property type="term" value="P:translation"/>
    <property type="evidence" value="ECO:0007669"/>
    <property type="project" value="UniProtKB-KW"/>
</dbReference>
<evidence type="ECO:0000313" key="7">
    <source>
        <dbReference type="Proteomes" id="UP001140453"/>
    </source>
</evidence>
<name>A0A9W9D359_9PEZI</name>
<dbReference type="Gene3D" id="3.30.1360.40">
    <property type="match status" value="1"/>
</dbReference>
<dbReference type="SUPFAM" id="SSF55194">
    <property type="entry name" value="Ribosome recycling factor, RRF"/>
    <property type="match status" value="1"/>
</dbReference>
<accession>A0A9W9D359</accession>
<evidence type="ECO:0000256" key="2">
    <source>
        <dbReference type="ARBA" id="ARBA00022917"/>
    </source>
</evidence>
<dbReference type="PANTHER" id="PTHR20982">
    <property type="entry name" value="RIBOSOME RECYCLING FACTOR"/>
    <property type="match status" value="1"/>
</dbReference>